<keyword evidence="2" id="KW-1162">Viral penetration into host cytoplasm</keyword>
<gene>
    <name evidence="4" type="ORF">UFOVP740_2</name>
</gene>
<evidence type="ECO:0000256" key="3">
    <source>
        <dbReference type="ARBA" id="ARBA00023219"/>
    </source>
</evidence>
<protein>
    <submittedName>
        <fullName evidence="4">Bacteriophage/Gene transfer agent portal protein</fullName>
    </submittedName>
</protein>
<dbReference type="Gene3D" id="1.20.1270.210">
    <property type="match status" value="1"/>
</dbReference>
<accession>A0A6J7X2N3</accession>
<keyword evidence="1" id="KW-1188">Viral release from host cell</keyword>
<evidence type="ECO:0000313" key="4">
    <source>
        <dbReference type="EMBL" id="CAB5224755.1"/>
    </source>
</evidence>
<dbReference type="EMBL" id="LR798337">
    <property type="protein sequence ID" value="CAB5224755.1"/>
    <property type="molecule type" value="Genomic_DNA"/>
</dbReference>
<evidence type="ECO:0000256" key="1">
    <source>
        <dbReference type="ARBA" id="ARBA00022950"/>
    </source>
</evidence>
<keyword evidence="2" id="KW-1171">Viral genome ejection through host cell envelope</keyword>
<sequence>MAIFNKTKKAAISPAPAKAAAAGGFAPGYSSSNVGVNMIGQYYTYREGELRAAAVSIPALSRSRDLLASVIGCMPLRMYNEVWNEDEEEMERKYIAPRSWLRRPDPTVNYNFLMSWTFDDLYFYGRAFWYITSRTADGYPASFTRLPAGSVTTTDMSSGMWFAPSTQVYFQGGEIDPTNLVQFLSPTQGMVYSSQAAIETALKIQEARARNASSSIPAGVLKQTGGEPLSAQELADLAAAFNAARATNQTAALNEYLSYEPTTMSPDKMLLIESANYSALETGGRIGNVPPYLLGISTGSYAYTSSQNARMDLLFFGVKLYADAIAETLSMNNILPNGTFVAFDYESYLEENYLADTMENTQTVIEDNSPEEMPS</sequence>
<organism evidence="4">
    <name type="scientific">uncultured Caudovirales phage</name>
    <dbReference type="NCBI Taxonomy" id="2100421"/>
    <lineage>
        <taxon>Viruses</taxon>
        <taxon>Duplodnaviria</taxon>
        <taxon>Heunggongvirae</taxon>
        <taxon>Uroviricota</taxon>
        <taxon>Caudoviricetes</taxon>
        <taxon>Peduoviridae</taxon>
        <taxon>Maltschvirus</taxon>
        <taxon>Maltschvirus maltsch</taxon>
    </lineage>
</organism>
<dbReference type="Gene3D" id="3.30.1120.70">
    <property type="match status" value="1"/>
</dbReference>
<reference evidence="4" key="1">
    <citation type="submission" date="2020-05" db="EMBL/GenBank/DDBJ databases">
        <authorList>
            <person name="Chiriac C."/>
            <person name="Salcher M."/>
            <person name="Ghai R."/>
            <person name="Kavagutti S V."/>
        </authorList>
    </citation>
    <scope>NUCLEOTIDE SEQUENCE</scope>
</reference>
<dbReference type="Pfam" id="PF04860">
    <property type="entry name" value="Phage_portal"/>
    <property type="match status" value="1"/>
</dbReference>
<name>A0A6J7X2N3_9CAUD</name>
<keyword evidence="1" id="KW-0118">Viral capsid assembly</keyword>
<evidence type="ECO:0000256" key="2">
    <source>
        <dbReference type="ARBA" id="ARBA00023009"/>
    </source>
</evidence>
<proteinExistence type="predicted"/>
<keyword evidence="3" id="KW-0231">Viral genome packaging</keyword>
<dbReference type="InterPro" id="IPR006944">
    <property type="entry name" value="Phage/GTA_portal"/>
</dbReference>
<dbReference type="Gene3D" id="3.40.140.120">
    <property type="match status" value="1"/>
</dbReference>
<keyword evidence="2" id="KW-1160">Virus entry into host cell</keyword>